<reference evidence="2" key="1">
    <citation type="journal article" date="2020" name="Stud. Mycol.">
        <title>101 Dothideomycetes genomes: a test case for predicting lifestyles and emergence of pathogens.</title>
        <authorList>
            <person name="Haridas S."/>
            <person name="Albert R."/>
            <person name="Binder M."/>
            <person name="Bloem J."/>
            <person name="Labutti K."/>
            <person name="Salamov A."/>
            <person name="Andreopoulos B."/>
            <person name="Baker S."/>
            <person name="Barry K."/>
            <person name="Bills G."/>
            <person name="Bluhm B."/>
            <person name="Cannon C."/>
            <person name="Castanera R."/>
            <person name="Culley D."/>
            <person name="Daum C."/>
            <person name="Ezra D."/>
            <person name="Gonzalez J."/>
            <person name="Henrissat B."/>
            <person name="Kuo A."/>
            <person name="Liang C."/>
            <person name="Lipzen A."/>
            <person name="Lutzoni F."/>
            <person name="Magnuson J."/>
            <person name="Mondo S."/>
            <person name="Nolan M."/>
            <person name="Ohm R."/>
            <person name="Pangilinan J."/>
            <person name="Park H.-J."/>
            <person name="Ramirez L."/>
            <person name="Alfaro M."/>
            <person name="Sun H."/>
            <person name="Tritt A."/>
            <person name="Yoshinaga Y."/>
            <person name="Zwiers L.-H."/>
            <person name="Turgeon B."/>
            <person name="Goodwin S."/>
            <person name="Spatafora J."/>
            <person name="Crous P."/>
            <person name="Grigoriev I."/>
        </authorList>
    </citation>
    <scope>NUCLEOTIDE SEQUENCE</scope>
    <source>
        <strain evidence="2">Tuck. ex Michener</strain>
    </source>
</reference>
<name>A0A6A6HC59_VIRVR</name>
<sequence>MSTQVAAHVVDRNNADSNNGDYGRRSDGNTGGGDDNGSDDGIKSRHSNDGADETDVVSATLIPSTIQDDIGRPTPRQDSAAEKEQQSPDEKKRGDLRLNADLPWLCDCFNSICCELDRLVCVPLDPGHPIASFVFAEHIWAKEEVLEFKNHGSLPFLSYFRGVSSKKCVPTRFQFHGGSRSISRPFPLWQHIRYWQQVATKQKFLIIGGWLSSGVQDQECCDSGYLCLPVELTTQMGYSTFKRPRSADLEPGLRLFRSQPMEQDLIRTAKGQLSGNRREDVLSKGSVFTQESIDPTRYIFPIRQIYRLICTIMDSTGQVQIDSPQGFRGGPQINANEYTTTLQDMHQAAWTYGLNRQISKLTSASKPLASSKSPPASPAASEFFNGRSDRSALQAASTSPSRKKVWEALSVLINRTPRSSEEDETSGACFICGRVLYTDSGPAADRGDCCKALVILKRAKRDQSLRSWMQDCCPELRSEEGCDDQTTPRQVTLLRKWIGVESYTQDTTERPSPPIAIGPLQRAIRHQMGWLNELPETCVDAFQSLMDACGSIDAMVNNMTGATIEVGAWNSSPATNFSDEAAAEMMQVVLLCTLENQAAQAEAKKDGDEPAALQQRRVSLARTLRDMIRAVQDIERPNRRLEYHPVHNETFRKWLRGVKSTH</sequence>
<keyword evidence="3" id="KW-1185">Reference proteome</keyword>
<protein>
    <submittedName>
        <fullName evidence="2">Uncharacterized protein</fullName>
    </submittedName>
</protein>
<organism evidence="2 3">
    <name type="scientific">Viridothelium virens</name>
    <name type="common">Speckled blister lichen</name>
    <name type="synonym">Trypethelium virens</name>
    <dbReference type="NCBI Taxonomy" id="1048519"/>
    <lineage>
        <taxon>Eukaryota</taxon>
        <taxon>Fungi</taxon>
        <taxon>Dikarya</taxon>
        <taxon>Ascomycota</taxon>
        <taxon>Pezizomycotina</taxon>
        <taxon>Dothideomycetes</taxon>
        <taxon>Dothideomycetes incertae sedis</taxon>
        <taxon>Trypetheliales</taxon>
        <taxon>Trypetheliaceae</taxon>
        <taxon>Viridothelium</taxon>
    </lineage>
</organism>
<feature type="region of interest" description="Disordered" evidence="1">
    <location>
        <begin position="1"/>
        <end position="94"/>
    </location>
</feature>
<evidence type="ECO:0000313" key="2">
    <source>
        <dbReference type="EMBL" id="KAF2235418.1"/>
    </source>
</evidence>
<dbReference type="Proteomes" id="UP000800092">
    <property type="component" value="Unassembled WGS sequence"/>
</dbReference>
<proteinExistence type="predicted"/>
<accession>A0A6A6HC59</accession>
<dbReference type="EMBL" id="ML991791">
    <property type="protein sequence ID" value="KAF2235418.1"/>
    <property type="molecule type" value="Genomic_DNA"/>
</dbReference>
<gene>
    <name evidence="2" type="ORF">EV356DRAFT_500283</name>
</gene>
<evidence type="ECO:0000313" key="3">
    <source>
        <dbReference type="Proteomes" id="UP000800092"/>
    </source>
</evidence>
<feature type="compositionally biased region" description="Low complexity" evidence="1">
    <location>
        <begin position="365"/>
        <end position="381"/>
    </location>
</feature>
<evidence type="ECO:0000256" key="1">
    <source>
        <dbReference type="SAM" id="MobiDB-lite"/>
    </source>
</evidence>
<feature type="compositionally biased region" description="Basic and acidic residues" evidence="1">
    <location>
        <begin position="40"/>
        <end position="49"/>
    </location>
</feature>
<dbReference type="AlphaFoldDB" id="A0A6A6HC59"/>
<feature type="region of interest" description="Disordered" evidence="1">
    <location>
        <begin position="365"/>
        <end position="384"/>
    </location>
</feature>
<feature type="compositionally biased region" description="Basic and acidic residues" evidence="1">
    <location>
        <begin position="79"/>
        <end position="94"/>
    </location>
</feature>